<feature type="domain" description="CHASE" evidence="11">
    <location>
        <begin position="151"/>
        <end position="300"/>
    </location>
</feature>
<evidence type="ECO:0000256" key="5">
    <source>
        <dbReference type="ARBA" id="ARBA00022692"/>
    </source>
</evidence>
<organism evidence="13 14">
    <name type="scientific">Plesiomonas shigelloides</name>
    <name type="common">Aeromonas shigelloides</name>
    <dbReference type="NCBI Taxonomy" id="703"/>
    <lineage>
        <taxon>Bacteria</taxon>
        <taxon>Pseudomonadati</taxon>
        <taxon>Pseudomonadota</taxon>
        <taxon>Gammaproteobacteria</taxon>
        <taxon>Enterobacterales</taxon>
        <taxon>Enterobacteriaceae</taxon>
        <taxon>Plesiomonas</taxon>
    </lineage>
</organism>
<dbReference type="SUPFAM" id="SSF55073">
    <property type="entry name" value="Nucleotide cyclase"/>
    <property type="match status" value="1"/>
</dbReference>
<proteinExistence type="predicted"/>
<keyword evidence="8 10" id="KW-0472">Membrane</keyword>
<comment type="subcellular location">
    <subcellularLocation>
        <location evidence="2">Membrane</location>
    </subcellularLocation>
</comment>
<keyword evidence="7" id="KW-0547">Nucleotide-binding</keyword>
<evidence type="ECO:0000256" key="2">
    <source>
        <dbReference type="ARBA" id="ARBA00004370"/>
    </source>
</evidence>
<feature type="transmembrane region" description="Helical" evidence="10">
    <location>
        <begin position="12"/>
        <end position="34"/>
    </location>
</feature>
<evidence type="ECO:0000256" key="4">
    <source>
        <dbReference type="ARBA" id="ARBA00012528"/>
    </source>
</evidence>
<dbReference type="InterPro" id="IPR042240">
    <property type="entry name" value="CHASE_sf"/>
</dbReference>
<dbReference type="Pfam" id="PF03924">
    <property type="entry name" value="CHASE"/>
    <property type="match status" value="1"/>
</dbReference>
<accession>A0A8I1W657</accession>
<evidence type="ECO:0000256" key="1">
    <source>
        <dbReference type="ARBA" id="ARBA00001946"/>
    </source>
</evidence>
<dbReference type="InterPro" id="IPR006189">
    <property type="entry name" value="CHASE_dom"/>
</dbReference>
<name>A0A8I1W657_PLESH</name>
<feature type="transmembrane region" description="Helical" evidence="10">
    <location>
        <begin position="317"/>
        <end position="337"/>
    </location>
</feature>
<dbReference type="Proteomes" id="UP000664658">
    <property type="component" value="Unassembled WGS sequence"/>
</dbReference>
<gene>
    <name evidence="13" type="ORF">J2R62_10145</name>
</gene>
<comment type="caution">
    <text evidence="13">The sequence shown here is derived from an EMBL/GenBank/DDBJ whole genome shotgun (WGS) entry which is preliminary data.</text>
</comment>
<dbReference type="PROSITE" id="PS50887">
    <property type="entry name" value="GGDEF"/>
    <property type="match status" value="1"/>
</dbReference>
<evidence type="ECO:0000259" key="12">
    <source>
        <dbReference type="PROSITE" id="PS50887"/>
    </source>
</evidence>
<dbReference type="GO" id="GO:0007165">
    <property type="term" value="P:signal transduction"/>
    <property type="evidence" value="ECO:0007669"/>
    <property type="project" value="UniProtKB-ARBA"/>
</dbReference>
<dbReference type="PROSITE" id="PS50839">
    <property type="entry name" value="CHASE"/>
    <property type="match status" value="1"/>
</dbReference>
<evidence type="ECO:0000256" key="10">
    <source>
        <dbReference type="SAM" id="Phobius"/>
    </source>
</evidence>
<dbReference type="InterPro" id="IPR000160">
    <property type="entry name" value="GGDEF_dom"/>
</dbReference>
<dbReference type="GO" id="GO:0005525">
    <property type="term" value="F:GTP binding"/>
    <property type="evidence" value="ECO:0007669"/>
    <property type="project" value="UniProtKB-KW"/>
</dbReference>
<evidence type="ECO:0000256" key="3">
    <source>
        <dbReference type="ARBA" id="ARBA00004665"/>
    </source>
</evidence>
<dbReference type="Pfam" id="PF00990">
    <property type="entry name" value="GGDEF"/>
    <property type="match status" value="1"/>
</dbReference>
<dbReference type="GO" id="GO:1902201">
    <property type="term" value="P:negative regulation of bacterial-type flagellum-dependent cell motility"/>
    <property type="evidence" value="ECO:0007669"/>
    <property type="project" value="TreeGrafter"/>
</dbReference>
<evidence type="ECO:0000256" key="9">
    <source>
        <dbReference type="ARBA" id="ARBA00034247"/>
    </source>
</evidence>
<dbReference type="NCBIfam" id="TIGR00254">
    <property type="entry name" value="GGDEF"/>
    <property type="match status" value="1"/>
</dbReference>
<comment type="catalytic activity">
    <reaction evidence="9">
        <text>2 GTP = 3',3'-c-di-GMP + 2 diphosphate</text>
        <dbReference type="Rhea" id="RHEA:24898"/>
        <dbReference type="ChEBI" id="CHEBI:33019"/>
        <dbReference type="ChEBI" id="CHEBI:37565"/>
        <dbReference type="ChEBI" id="CHEBI:58805"/>
        <dbReference type="EC" id="2.7.7.65"/>
    </reaction>
</comment>
<evidence type="ECO:0000256" key="8">
    <source>
        <dbReference type="ARBA" id="ARBA00023136"/>
    </source>
</evidence>
<dbReference type="EC" id="2.7.7.65" evidence="4"/>
<dbReference type="InterPro" id="IPR043128">
    <property type="entry name" value="Rev_trsase/Diguanyl_cyclase"/>
</dbReference>
<dbReference type="SMART" id="SM00267">
    <property type="entry name" value="GGDEF"/>
    <property type="match status" value="1"/>
</dbReference>
<comment type="pathway">
    <text evidence="3">Purine metabolism; 3',5'-cyclic di-GMP biosynthesis.</text>
</comment>
<keyword evidence="7" id="KW-0342">GTP-binding</keyword>
<dbReference type="SMART" id="SM01079">
    <property type="entry name" value="CHASE"/>
    <property type="match status" value="1"/>
</dbReference>
<dbReference type="PANTHER" id="PTHR45138">
    <property type="entry name" value="REGULATORY COMPONENTS OF SENSORY TRANSDUCTION SYSTEM"/>
    <property type="match status" value="1"/>
</dbReference>
<dbReference type="InterPro" id="IPR050469">
    <property type="entry name" value="Diguanylate_Cyclase"/>
</dbReference>
<feature type="domain" description="GGDEF" evidence="12">
    <location>
        <begin position="384"/>
        <end position="516"/>
    </location>
</feature>
<dbReference type="Gene3D" id="3.30.450.350">
    <property type="entry name" value="CHASE domain"/>
    <property type="match status" value="1"/>
</dbReference>
<evidence type="ECO:0000313" key="14">
    <source>
        <dbReference type="Proteomes" id="UP000664658"/>
    </source>
</evidence>
<dbReference type="CDD" id="cd01949">
    <property type="entry name" value="GGDEF"/>
    <property type="match status" value="1"/>
</dbReference>
<keyword evidence="5 10" id="KW-0812">Transmembrane</keyword>
<dbReference type="Gene3D" id="3.30.70.270">
    <property type="match status" value="1"/>
</dbReference>
<evidence type="ECO:0000256" key="6">
    <source>
        <dbReference type="ARBA" id="ARBA00022989"/>
    </source>
</evidence>
<protein>
    <recommendedName>
        <fullName evidence="4">diguanylate cyclase</fullName>
        <ecNumber evidence="4">2.7.7.65</ecNumber>
    </recommendedName>
</protein>
<dbReference type="AlphaFoldDB" id="A0A8I1W657"/>
<evidence type="ECO:0000259" key="11">
    <source>
        <dbReference type="PROSITE" id="PS50839"/>
    </source>
</evidence>
<dbReference type="GO" id="GO:0043709">
    <property type="term" value="P:cell adhesion involved in single-species biofilm formation"/>
    <property type="evidence" value="ECO:0007669"/>
    <property type="project" value="TreeGrafter"/>
</dbReference>
<sequence>MEKHKPRAFWQVWRWTFFVFILLFFVDVSAFYELSRQNKIEQQRFFAAEARAYVAKVRGSIKTDLQLLTSLSLGFRLNNYVPLRDIQAYIESMRLSAPQTVKLEWFPLVTQDQVAPFLQQMRNIYPAYHYQGWLFSDNTPLDTLLAQPYIFPLAFVYPASEQNQQYLGLLFGGEKRDSYLADIIAGVEQIITDPIRLWNQQSKNNNRKNGFLVINAVRNIRDKSLDGIFVSVINSYAYFSHVINTINPRPGMAIQISDVSSSPEIVLYHSAAAVAAPRSAGPLMQHVEYIAQGDRHWKVSVTGHWALYAENRLLLKILWWGGLVVSLLVSLIVGYAVNRTGLYEFLLQQRTRELEFMLEHDHLTRVLNRRAYDRLLGEFCQSSRPFTLFMIDMDYFKRINDCFGHAAGDAALIEVALRLQQAAGSGTYLARIGGDEFALMTPVTQSDAVQSLGERMLLAVREPVFSFRQQAIHLSITLGAAVYQAGQNPDQIQDCADQALYAAKQRGRGCCVQYVQYMNGRAS</sequence>
<reference evidence="13" key="1">
    <citation type="submission" date="2021-03" db="EMBL/GenBank/DDBJ databases">
        <title>Plesiomonas shigelloides zfcc0051, isolated from zebrafish feces.</title>
        <authorList>
            <person name="Vanderhoek Z."/>
            <person name="Gaulke C."/>
        </authorList>
    </citation>
    <scope>NUCLEOTIDE SEQUENCE</scope>
    <source>
        <strain evidence="13">Zfcc0051</strain>
    </source>
</reference>
<dbReference type="RefSeq" id="WP_207542142.1">
    <property type="nucleotide sequence ID" value="NZ_JAFNAA010000009.1"/>
</dbReference>
<dbReference type="EMBL" id="JAFNAA010000009">
    <property type="protein sequence ID" value="MBO1108584.1"/>
    <property type="molecule type" value="Genomic_DNA"/>
</dbReference>
<keyword evidence="6 10" id="KW-1133">Transmembrane helix</keyword>
<dbReference type="InterPro" id="IPR029787">
    <property type="entry name" value="Nucleotide_cyclase"/>
</dbReference>
<comment type="cofactor">
    <cofactor evidence="1">
        <name>Mg(2+)</name>
        <dbReference type="ChEBI" id="CHEBI:18420"/>
    </cofactor>
</comment>
<dbReference type="PANTHER" id="PTHR45138:SF9">
    <property type="entry name" value="DIGUANYLATE CYCLASE DGCM-RELATED"/>
    <property type="match status" value="1"/>
</dbReference>
<evidence type="ECO:0000313" key="13">
    <source>
        <dbReference type="EMBL" id="MBO1108584.1"/>
    </source>
</evidence>
<dbReference type="GO" id="GO:0052621">
    <property type="term" value="F:diguanylate cyclase activity"/>
    <property type="evidence" value="ECO:0007669"/>
    <property type="project" value="UniProtKB-EC"/>
</dbReference>
<evidence type="ECO:0000256" key="7">
    <source>
        <dbReference type="ARBA" id="ARBA00023134"/>
    </source>
</evidence>
<dbReference type="GO" id="GO:0005886">
    <property type="term" value="C:plasma membrane"/>
    <property type="evidence" value="ECO:0007669"/>
    <property type="project" value="TreeGrafter"/>
</dbReference>